<comment type="catalytic activity">
    <reaction evidence="18">
        <text>a 1-acyl-sn-glycero-3-phosphoethanolamine(in) + Na(+)(in) = a 1-acyl-sn-glycero-3-phosphoethanolamine(out) + Na(+)(out)</text>
        <dbReference type="Rhea" id="RHEA:43868"/>
        <dbReference type="ChEBI" id="CHEBI:29101"/>
        <dbReference type="ChEBI" id="CHEBI:64381"/>
    </reaction>
</comment>
<dbReference type="InterPro" id="IPR036259">
    <property type="entry name" value="MFS_trans_sf"/>
</dbReference>
<dbReference type="Gene3D" id="2.60.40.4100">
    <property type="entry name" value="Zona pellucida, ZP-C domain"/>
    <property type="match status" value="1"/>
</dbReference>
<evidence type="ECO:0000256" key="7">
    <source>
        <dbReference type="ARBA" id="ARBA00022824"/>
    </source>
</evidence>
<organism evidence="23 24">
    <name type="scientific">Larimichthys crocea</name>
    <name type="common">Large yellow croaker</name>
    <name type="synonym">Pseudosciaena crocea</name>
    <dbReference type="NCBI Taxonomy" id="215358"/>
    <lineage>
        <taxon>Eukaryota</taxon>
        <taxon>Metazoa</taxon>
        <taxon>Chordata</taxon>
        <taxon>Craniata</taxon>
        <taxon>Vertebrata</taxon>
        <taxon>Euteleostomi</taxon>
        <taxon>Actinopterygii</taxon>
        <taxon>Neopterygii</taxon>
        <taxon>Teleostei</taxon>
        <taxon>Neoteleostei</taxon>
        <taxon>Acanthomorphata</taxon>
        <taxon>Eupercaria</taxon>
        <taxon>Sciaenidae</taxon>
        <taxon>Larimichthys</taxon>
    </lineage>
</organism>
<dbReference type="PANTHER" id="PTHR11328">
    <property type="entry name" value="MAJOR FACILITATOR SUPERFAMILY DOMAIN-CONTAINING PROTEIN"/>
    <property type="match status" value="1"/>
</dbReference>
<evidence type="ECO:0000256" key="3">
    <source>
        <dbReference type="ARBA" id="ARBA00008335"/>
    </source>
</evidence>
<evidence type="ECO:0000256" key="14">
    <source>
        <dbReference type="ARBA" id="ARBA00035893"/>
    </source>
</evidence>
<protein>
    <submittedName>
        <fullName evidence="23">Sodium-dependent lysophosphatidylcholine symporter 1-B</fullName>
    </submittedName>
</protein>
<evidence type="ECO:0000256" key="10">
    <source>
        <dbReference type="ARBA" id="ARBA00023055"/>
    </source>
</evidence>
<evidence type="ECO:0000256" key="6">
    <source>
        <dbReference type="ARBA" id="ARBA00022692"/>
    </source>
</evidence>
<keyword evidence="7" id="KW-0256">Endoplasmic reticulum</keyword>
<comment type="subcellular location">
    <subcellularLocation>
        <location evidence="2">Cell membrane</location>
        <topology evidence="2">Multi-pass membrane protein</topology>
    </subcellularLocation>
    <subcellularLocation>
        <location evidence="1">Endoplasmic reticulum membrane</location>
        <topology evidence="1">Multi-pass membrane protein</topology>
    </subcellularLocation>
</comment>
<feature type="transmembrane region" description="Helical" evidence="21">
    <location>
        <begin position="323"/>
        <end position="343"/>
    </location>
</feature>
<keyword evidence="12" id="KW-1015">Disulfide bond</keyword>
<evidence type="ECO:0000256" key="16">
    <source>
        <dbReference type="ARBA" id="ARBA00036185"/>
    </source>
</evidence>
<evidence type="ECO:0000256" key="15">
    <source>
        <dbReference type="ARBA" id="ARBA00035930"/>
    </source>
</evidence>
<dbReference type="SUPFAM" id="SSF103473">
    <property type="entry name" value="MFS general substrate transporter"/>
    <property type="match status" value="1"/>
</dbReference>
<comment type="catalytic activity">
    <reaction evidence="17">
        <text>a 1-acyl-sn-glycero-3-phosphocholine(in) + Na(+)(in) = a 1-acyl-sn-glycero-3-phosphocholine(out) + Na(+)(out)</text>
        <dbReference type="Rhea" id="RHEA:44376"/>
        <dbReference type="ChEBI" id="CHEBI:29101"/>
        <dbReference type="ChEBI" id="CHEBI:58168"/>
    </reaction>
</comment>
<dbReference type="FunFam" id="2.60.40.4100:FF:000002">
    <property type="entry name" value="Zona pellucida sperm-binding protein 3"/>
    <property type="match status" value="1"/>
</dbReference>
<feature type="transmembrane region" description="Helical" evidence="21">
    <location>
        <begin position="350"/>
        <end position="369"/>
    </location>
</feature>
<dbReference type="GO" id="GO:0140329">
    <property type="term" value="P:lysophospholipid translocation"/>
    <property type="evidence" value="ECO:0007669"/>
    <property type="project" value="TreeGrafter"/>
</dbReference>
<dbReference type="GO" id="GO:0015245">
    <property type="term" value="F:fatty acid transmembrane transporter activity"/>
    <property type="evidence" value="ECO:0007669"/>
    <property type="project" value="TreeGrafter"/>
</dbReference>
<keyword evidence="13" id="KW-0325">Glycoprotein</keyword>
<keyword evidence="4" id="KW-0813">Transport</keyword>
<feature type="transmembrane region" description="Helical" evidence="21">
    <location>
        <begin position="111"/>
        <end position="131"/>
    </location>
</feature>
<feature type="transmembrane region" description="Helical" evidence="21">
    <location>
        <begin position="417"/>
        <end position="437"/>
    </location>
</feature>
<dbReference type="InterPro" id="IPR039672">
    <property type="entry name" value="MFS_2"/>
</dbReference>
<feature type="compositionally biased region" description="Acidic residues" evidence="20">
    <location>
        <begin position="829"/>
        <end position="849"/>
    </location>
</feature>
<evidence type="ECO:0000256" key="17">
    <source>
        <dbReference type="ARBA" id="ARBA00036686"/>
    </source>
</evidence>
<dbReference type="SMART" id="SM00241">
    <property type="entry name" value="ZP"/>
    <property type="match status" value="1"/>
</dbReference>
<feature type="region of interest" description="Disordered" evidence="20">
    <location>
        <begin position="924"/>
        <end position="952"/>
    </location>
</feature>
<reference evidence="23 24" key="1">
    <citation type="submission" date="2019-07" db="EMBL/GenBank/DDBJ databases">
        <title>Chromosome genome assembly for large yellow croaker.</title>
        <authorList>
            <person name="Xiao S."/>
        </authorList>
    </citation>
    <scope>NUCLEOTIDE SEQUENCE [LARGE SCALE GENOMIC DNA]</scope>
    <source>
        <strain evidence="23">JMULYC20181020</strain>
        <tissue evidence="23">Muscle</tissue>
    </source>
</reference>
<sequence length="967" mass="109181">MARGEGAEQYAAGLLSVKPLNTDIKAVKPKDMRNRLSLWSKLCFAIGGAPYQITGSALGFFLQIYLLDVAQLDPSHASIILFVGRAWDAITDPTVGFLVSRSRWTGMGRMMPWILFSTPFAVLTYFLIWYVPPFEQGKVIWYLIFYCLFQSMQTCFHVPYSALTMFISNDQKERDSATAYRMMVEVLGTVLGTAIQGQIVGGSSGCPTESDVININSTSINNMSVVTLDETKQAYMIASGVICIIYVVCAAVLFVGVKEKKESMRKRSQLLTFRQGLWLVMSHGPYIKLVIGFLFTSLAFMLLEGNFALFINYALGHRSHFQNILLVIMLSGALSIPLWQCFLTKFGKKTAVYVGMTWAIPFMILIISIKSNLIISYLISVAAGVSVAAAFLLPWSMLPDVVDDFKVRNPDVHGHEALFYSFYVFFIKFASGVSLGVSTLSMKFAGYVTGACSQPEAVALTLKVLVSPVPVCLIVVGLLILRTYPIDEERRQGNRKLLQEMLDSEADSESETSALGSNVPYGDLLFTYPLTSCDAVRQSPRGYLVYKFVLHYDPSPKRFPSRAQPIDVHIECRYPRNHHVYQLTVKPTWQTVVMRKGLKGRPNDFQIELMDDSWSKPAEPQVYQLGKTVNFQVSAPHLPTNRKLYINSCYATPASGSKPSLKYIIIDNFGCMLDSKRDPGASQFISRTDKGLRFSLKAFQFTSDPDTEVRIYCNLSVTSEDPSPAHKSCTYRGNRWKALTGDDSICECCDSQCVTSKPRRTMMEGHASSGLLLVSDQPYAAEDGFLPISPHSSISMSREGETTISHYTDDLHSHENQWGNPHVVMYDDEEEEEEVYTDDEEEEQPDEEESGVREELGFRERVWELNQFEEDGSGYIVQEDYSESEEEEEELEEGKDEISDVQQVNQKEGEVLEQMLPSDVSLQRELVSEEEEENRKHTVRGEEDDRSIASEEKWKNDKEMTWYFTWR</sequence>
<keyword evidence="9 21" id="KW-1133">Transmembrane helix</keyword>
<feature type="compositionally biased region" description="Basic and acidic residues" evidence="20">
    <location>
        <begin position="933"/>
        <end position="952"/>
    </location>
</feature>
<dbReference type="PANTHER" id="PTHR11328:SF29">
    <property type="entry name" value="SODIUM-DEPENDENT LYSOPHOSPHATIDYLCHOLINE SYMPORTER 1"/>
    <property type="match status" value="1"/>
</dbReference>
<dbReference type="InterPro" id="IPR042235">
    <property type="entry name" value="ZP-C_dom"/>
</dbReference>
<feature type="transmembrane region" description="Helical" evidence="21">
    <location>
        <begin position="143"/>
        <end position="167"/>
    </location>
</feature>
<dbReference type="FunFam" id="1.20.1250.20:FF:000183">
    <property type="entry name" value="sodium-dependent lysophosphatidylcholine symporter 1 isoform X2"/>
    <property type="match status" value="1"/>
</dbReference>
<evidence type="ECO:0000259" key="22">
    <source>
        <dbReference type="PROSITE" id="PS51034"/>
    </source>
</evidence>
<evidence type="ECO:0000313" key="24">
    <source>
        <dbReference type="Proteomes" id="UP000424527"/>
    </source>
</evidence>
<feature type="transmembrane region" description="Helical" evidence="21">
    <location>
        <begin position="234"/>
        <end position="257"/>
    </location>
</feature>
<keyword evidence="10" id="KW-0445">Lipid transport</keyword>
<evidence type="ECO:0000256" key="20">
    <source>
        <dbReference type="SAM" id="MobiDB-lite"/>
    </source>
</evidence>
<proteinExistence type="inferred from homology"/>
<dbReference type="FunFam" id="1.20.1250.20:FF:000185">
    <property type="entry name" value="sodium-dependent lysophosphatidylcholine symporter 1 isoform X1"/>
    <property type="match status" value="1"/>
</dbReference>
<feature type="domain" description="ZP" evidence="22">
    <location>
        <begin position="471"/>
        <end position="736"/>
    </location>
</feature>
<evidence type="ECO:0000256" key="2">
    <source>
        <dbReference type="ARBA" id="ARBA00004651"/>
    </source>
</evidence>
<accession>A0A6G0IEY8</accession>
<keyword evidence="24" id="KW-1185">Reference proteome</keyword>
<comment type="function">
    <text evidence="19">Sodium-dependent lysophosphatidylcholine (LPC) symporter, which plays an essential role for blood-brain barrier formation and function. Specifically expressed in endothelium of the blood-brain barrier of micro-vessels and transports LPC into the brain. Transport of LPC is essential because it constitutes the major mechanism by which docosahexaenoic acid (DHA), an omega-3 fatty acid that is essential for normal brain growth and cognitive function, enters the brain. Transports LPC carrying long-chain fatty acids such LPC oleate and LPC palmitate with a minimum acyl chain length of 14 carbons. Does not transport docosahexaenoic acid in unesterified fatty acid.</text>
</comment>
<dbReference type="PROSITE" id="PS51034">
    <property type="entry name" value="ZP_2"/>
    <property type="match status" value="1"/>
</dbReference>
<dbReference type="GO" id="GO:0008643">
    <property type="term" value="P:carbohydrate transport"/>
    <property type="evidence" value="ECO:0007669"/>
    <property type="project" value="InterPro"/>
</dbReference>
<keyword evidence="8" id="KW-0769">Symport</keyword>
<feature type="transmembrane region" description="Helical" evidence="21">
    <location>
        <begin position="42"/>
        <end position="67"/>
    </location>
</feature>
<feature type="transmembrane region" description="Helical" evidence="21">
    <location>
        <begin position="375"/>
        <end position="396"/>
    </location>
</feature>
<dbReference type="Pfam" id="PF00100">
    <property type="entry name" value="Zona_pellucida"/>
    <property type="match status" value="1"/>
</dbReference>
<comment type="caution">
    <text evidence="23">The sequence shown here is derived from an EMBL/GenBank/DDBJ whole genome shotgun (WGS) entry which is preliminary data.</text>
</comment>
<comment type="catalytic activity">
    <reaction evidence="15">
        <text>1-(9Z-octadecenoyl)-sn-glycero-3-phosphocholine(in) + Na(+)(in) = 1-(9Z-octadecenoyl)-sn-glycero-3-phosphocholine(out) + Na(+)(out)</text>
        <dbReference type="Rhea" id="RHEA:43856"/>
        <dbReference type="ChEBI" id="CHEBI:28610"/>
        <dbReference type="ChEBI" id="CHEBI:29101"/>
    </reaction>
</comment>
<dbReference type="Gene3D" id="2.60.40.3210">
    <property type="entry name" value="Zona pellucida, ZP-N domain"/>
    <property type="match status" value="1"/>
</dbReference>
<dbReference type="Proteomes" id="UP000424527">
    <property type="component" value="Unassembled WGS sequence"/>
</dbReference>
<evidence type="ECO:0000256" key="4">
    <source>
        <dbReference type="ARBA" id="ARBA00022448"/>
    </source>
</evidence>
<feature type="transmembrane region" description="Helical" evidence="21">
    <location>
        <begin position="457"/>
        <end position="481"/>
    </location>
</feature>
<evidence type="ECO:0000256" key="12">
    <source>
        <dbReference type="ARBA" id="ARBA00023157"/>
    </source>
</evidence>
<evidence type="ECO:0000256" key="19">
    <source>
        <dbReference type="ARBA" id="ARBA00058849"/>
    </source>
</evidence>
<dbReference type="GO" id="GO:1990379">
    <property type="term" value="P:lipid transport across blood-brain barrier"/>
    <property type="evidence" value="ECO:0007669"/>
    <property type="project" value="TreeGrafter"/>
</dbReference>
<dbReference type="InterPro" id="IPR055356">
    <property type="entry name" value="ZP-N"/>
</dbReference>
<feature type="compositionally biased region" description="Acidic residues" evidence="20">
    <location>
        <begin position="880"/>
        <end position="895"/>
    </location>
</feature>
<evidence type="ECO:0000256" key="1">
    <source>
        <dbReference type="ARBA" id="ARBA00004477"/>
    </source>
</evidence>
<dbReference type="EMBL" id="REGW02000011">
    <property type="protein sequence ID" value="KAE8289756.1"/>
    <property type="molecule type" value="Genomic_DNA"/>
</dbReference>
<evidence type="ECO:0000256" key="9">
    <source>
        <dbReference type="ARBA" id="ARBA00022989"/>
    </source>
</evidence>
<evidence type="ECO:0000313" key="23">
    <source>
        <dbReference type="EMBL" id="KAE8289756.1"/>
    </source>
</evidence>
<comment type="catalytic activity">
    <reaction evidence="16">
        <text>1-(4Z,7Z,10Z,13Z,16Z,19Z-docosahexaenoyl)-sn-glycero-3-phosphocholine(in) + Na(+)(in) = 1-(4Z,7Z,10Z,13Z,16Z,19Z-docosahexaenoyl)-sn-glycero-3-phosphocholine(out) + Na(+)(out)</text>
        <dbReference type="Rhea" id="RHEA:43860"/>
        <dbReference type="ChEBI" id="CHEBI:29101"/>
        <dbReference type="ChEBI" id="CHEBI:73873"/>
    </reaction>
</comment>
<name>A0A6G0IEY8_LARCR</name>
<evidence type="ECO:0000256" key="13">
    <source>
        <dbReference type="ARBA" id="ARBA00023180"/>
    </source>
</evidence>
<keyword evidence="5" id="KW-1003">Cell membrane</keyword>
<dbReference type="AlphaFoldDB" id="A0A6G0IEY8"/>
<keyword evidence="11 21" id="KW-0472">Membrane</keyword>
<dbReference type="Gene3D" id="1.20.1250.20">
    <property type="entry name" value="MFS general substrate transporter like domains"/>
    <property type="match status" value="1"/>
</dbReference>
<dbReference type="GO" id="GO:0005789">
    <property type="term" value="C:endoplasmic reticulum membrane"/>
    <property type="evidence" value="ECO:0007669"/>
    <property type="project" value="UniProtKB-SubCell"/>
</dbReference>
<feature type="region of interest" description="Disordered" evidence="20">
    <location>
        <begin position="829"/>
        <end position="856"/>
    </location>
</feature>
<feature type="region of interest" description="Disordered" evidence="20">
    <location>
        <begin position="870"/>
        <end position="899"/>
    </location>
</feature>
<dbReference type="InterPro" id="IPR055355">
    <property type="entry name" value="ZP-C"/>
</dbReference>
<keyword evidence="6 21" id="KW-0812">Transmembrane</keyword>
<dbReference type="Pfam" id="PF13347">
    <property type="entry name" value="MFS_2"/>
    <property type="match status" value="1"/>
</dbReference>
<comment type="catalytic activity">
    <reaction evidence="14">
        <text>1-hexadecanoyl-sn-glycero-3-phosphocholine(in) + Na(+)(in) = 1-hexadecanoyl-sn-glycero-3-phosphocholine(out) + Na(+)(out)</text>
        <dbReference type="Rhea" id="RHEA:43864"/>
        <dbReference type="ChEBI" id="CHEBI:29101"/>
        <dbReference type="ChEBI" id="CHEBI:72998"/>
    </reaction>
</comment>
<dbReference type="Pfam" id="PF23344">
    <property type="entry name" value="ZP-N"/>
    <property type="match status" value="1"/>
</dbReference>
<evidence type="ECO:0000256" key="8">
    <source>
        <dbReference type="ARBA" id="ARBA00022847"/>
    </source>
</evidence>
<evidence type="ECO:0000256" key="18">
    <source>
        <dbReference type="ARBA" id="ARBA00036741"/>
    </source>
</evidence>
<evidence type="ECO:0000256" key="5">
    <source>
        <dbReference type="ARBA" id="ARBA00022475"/>
    </source>
</evidence>
<dbReference type="InterPro" id="IPR001507">
    <property type="entry name" value="ZP_dom"/>
</dbReference>
<comment type="similarity">
    <text evidence="3">Belongs to the major facilitator superfamily.</text>
</comment>
<gene>
    <name evidence="23" type="ORF">D5F01_LYC11465</name>
</gene>
<dbReference type="GO" id="GO:0005886">
    <property type="term" value="C:plasma membrane"/>
    <property type="evidence" value="ECO:0007669"/>
    <property type="project" value="UniProtKB-SubCell"/>
</dbReference>
<feature type="transmembrane region" description="Helical" evidence="21">
    <location>
        <begin position="277"/>
        <end position="303"/>
    </location>
</feature>
<dbReference type="GO" id="GO:0051978">
    <property type="term" value="F:lysophospholipid:sodium symporter activity"/>
    <property type="evidence" value="ECO:0007669"/>
    <property type="project" value="TreeGrafter"/>
</dbReference>
<evidence type="ECO:0000256" key="11">
    <source>
        <dbReference type="ARBA" id="ARBA00023136"/>
    </source>
</evidence>
<evidence type="ECO:0000256" key="21">
    <source>
        <dbReference type="SAM" id="Phobius"/>
    </source>
</evidence>